<dbReference type="CDD" id="cd13631">
    <property type="entry name" value="PBP2_Ct-PDT_like"/>
    <property type="match status" value="1"/>
</dbReference>
<keyword evidence="4" id="KW-0456">Lyase</keyword>
<dbReference type="SUPFAM" id="SSF53850">
    <property type="entry name" value="Periplasmic binding protein-like II"/>
    <property type="match status" value="1"/>
</dbReference>
<dbReference type="GO" id="GO:0009094">
    <property type="term" value="P:L-phenylalanine biosynthetic process"/>
    <property type="evidence" value="ECO:0007669"/>
    <property type="project" value="UniProtKB-KW"/>
</dbReference>
<proteinExistence type="predicted"/>
<comment type="pathway">
    <text evidence="5">Amino-acid biosynthesis.</text>
</comment>
<evidence type="ECO:0000256" key="4">
    <source>
        <dbReference type="ARBA" id="ARBA00023239"/>
    </source>
</evidence>
<dbReference type="SUPFAM" id="SSF55021">
    <property type="entry name" value="ACT-like"/>
    <property type="match status" value="1"/>
</dbReference>
<dbReference type="CDD" id="cd04905">
    <property type="entry name" value="ACT_CM-PDT"/>
    <property type="match status" value="1"/>
</dbReference>
<keyword evidence="1" id="KW-0028">Amino-acid biosynthesis</keyword>
<dbReference type="PROSITE" id="PS51671">
    <property type="entry name" value="ACT"/>
    <property type="match status" value="1"/>
</dbReference>
<protein>
    <recommendedName>
        <fullName evidence="9">Prephenate dehydratase</fullName>
    </recommendedName>
</protein>
<evidence type="ECO:0008006" key="9">
    <source>
        <dbReference type="Google" id="ProtNLM"/>
    </source>
</evidence>
<evidence type="ECO:0000313" key="8">
    <source>
        <dbReference type="EMBL" id="SUZ76072.1"/>
    </source>
</evidence>
<dbReference type="AlphaFoldDB" id="A0A381Q9S4"/>
<dbReference type="Gene3D" id="3.40.190.10">
    <property type="entry name" value="Periplasmic binding protein-like II"/>
    <property type="match status" value="2"/>
</dbReference>
<dbReference type="GO" id="GO:0004664">
    <property type="term" value="F:prephenate dehydratase activity"/>
    <property type="evidence" value="ECO:0007669"/>
    <property type="project" value="InterPro"/>
</dbReference>
<dbReference type="PROSITE" id="PS51171">
    <property type="entry name" value="PREPHENATE_DEHYDR_3"/>
    <property type="match status" value="1"/>
</dbReference>
<evidence type="ECO:0000256" key="2">
    <source>
        <dbReference type="ARBA" id="ARBA00023141"/>
    </source>
</evidence>
<evidence type="ECO:0000256" key="5">
    <source>
        <dbReference type="ARBA" id="ARBA00029440"/>
    </source>
</evidence>
<keyword evidence="3" id="KW-0584">Phenylalanine biosynthesis</keyword>
<evidence type="ECO:0000256" key="1">
    <source>
        <dbReference type="ARBA" id="ARBA00022605"/>
    </source>
</evidence>
<evidence type="ECO:0000259" key="7">
    <source>
        <dbReference type="PROSITE" id="PS51671"/>
    </source>
</evidence>
<dbReference type="PANTHER" id="PTHR21022:SF19">
    <property type="entry name" value="PREPHENATE DEHYDRATASE-RELATED"/>
    <property type="match status" value="1"/>
</dbReference>
<gene>
    <name evidence="8" type="ORF">METZ01_LOCUS28926</name>
</gene>
<reference evidence="8" key="1">
    <citation type="submission" date="2018-05" db="EMBL/GenBank/DDBJ databases">
        <authorList>
            <person name="Lanie J.A."/>
            <person name="Ng W.-L."/>
            <person name="Kazmierczak K.M."/>
            <person name="Andrzejewski T.M."/>
            <person name="Davidsen T.M."/>
            <person name="Wayne K.J."/>
            <person name="Tettelin H."/>
            <person name="Glass J.I."/>
            <person name="Rusch D."/>
            <person name="Podicherti R."/>
            <person name="Tsui H.-C.T."/>
            <person name="Winkler M.E."/>
        </authorList>
    </citation>
    <scope>NUCLEOTIDE SEQUENCE</scope>
</reference>
<name>A0A381Q9S4_9ZZZZ</name>
<evidence type="ECO:0000256" key="3">
    <source>
        <dbReference type="ARBA" id="ARBA00023222"/>
    </source>
</evidence>
<sequence length="277" mass="29872">MTRVAIQGEAGAFSHEAALKFLGPDIQLMPCRTFSEAFQAVSDDEADRAVIPVENALAGPVVQSLDLLWSSGLAVLGETRVRIRLCVSAPPGVALEAVRSIASHPVALEQCRNLFEQNQQMEPVVVYDTAGSVKDMMQGSGDYEAAISSQLAAELYGAHILETDVEDDPRNYTRFFELSASGTVPVSGGVCGAVAVGIPNKPGALYNLLGVFNSYGVDMSQIVARPIRGEPWKYRFYMEIVAPDVEALQACLEAVDEASDEMRLFGTYAPYEEPDSD</sequence>
<organism evidence="8">
    <name type="scientific">marine metagenome</name>
    <dbReference type="NCBI Taxonomy" id="408172"/>
    <lineage>
        <taxon>unclassified sequences</taxon>
        <taxon>metagenomes</taxon>
        <taxon>ecological metagenomes</taxon>
    </lineage>
</organism>
<dbReference type="Gene3D" id="3.30.70.260">
    <property type="match status" value="1"/>
</dbReference>
<feature type="domain" description="Prephenate dehydratase" evidence="6">
    <location>
        <begin position="3"/>
        <end position="180"/>
    </location>
</feature>
<feature type="domain" description="ACT" evidence="7">
    <location>
        <begin position="193"/>
        <end position="269"/>
    </location>
</feature>
<accession>A0A381Q9S4</accession>
<evidence type="ECO:0000259" key="6">
    <source>
        <dbReference type="PROSITE" id="PS51171"/>
    </source>
</evidence>
<dbReference type="PANTHER" id="PTHR21022">
    <property type="entry name" value="PREPHENATE DEHYDRATASE P PROTEIN"/>
    <property type="match status" value="1"/>
</dbReference>
<dbReference type="Pfam" id="PF00800">
    <property type="entry name" value="PDT"/>
    <property type="match status" value="1"/>
</dbReference>
<keyword evidence="2" id="KW-0057">Aromatic amino acid biosynthesis</keyword>
<dbReference type="GO" id="GO:0005737">
    <property type="term" value="C:cytoplasm"/>
    <property type="evidence" value="ECO:0007669"/>
    <property type="project" value="TreeGrafter"/>
</dbReference>
<dbReference type="InterPro" id="IPR002912">
    <property type="entry name" value="ACT_dom"/>
</dbReference>
<dbReference type="InterPro" id="IPR001086">
    <property type="entry name" value="Preph_deHydtase"/>
</dbReference>
<dbReference type="InterPro" id="IPR045865">
    <property type="entry name" value="ACT-like_dom_sf"/>
</dbReference>
<dbReference type="EMBL" id="UINC01001264">
    <property type="protein sequence ID" value="SUZ76072.1"/>
    <property type="molecule type" value="Genomic_DNA"/>
</dbReference>